<gene>
    <name evidence="1" type="ORF">KIN20_033688</name>
</gene>
<reference evidence="1" key="1">
    <citation type="submission" date="2021-06" db="EMBL/GenBank/DDBJ databases">
        <title>Parelaphostrongylus tenuis whole genome reference sequence.</title>
        <authorList>
            <person name="Garwood T.J."/>
            <person name="Larsen P.A."/>
            <person name="Fountain-Jones N.M."/>
            <person name="Garbe J.R."/>
            <person name="Macchietto M.G."/>
            <person name="Kania S.A."/>
            <person name="Gerhold R.W."/>
            <person name="Richards J.E."/>
            <person name="Wolf T.M."/>
        </authorList>
    </citation>
    <scope>NUCLEOTIDE SEQUENCE</scope>
    <source>
        <strain evidence="1">MNPRO001-30</strain>
        <tissue evidence="1">Meninges</tissue>
    </source>
</reference>
<dbReference type="EMBL" id="JAHQIW010007026">
    <property type="protein sequence ID" value="KAJ1371701.1"/>
    <property type="molecule type" value="Genomic_DNA"/>
</dbReference>
<evidence type="ECO:0000313" key="1">
    <source>
        <dbReference type="EMBL" id="KAJ1371701.1"/>
    </source>
</evidence>
<dbReference type="Proteomes" id="UP001196413">
    <property type="component" value="Unassembled WGS sequence"/>
</dbReference>
<accession>A0AAD5R904</accession>
<dbReference type="AlphaFoldDB" id="A0AAD5R904"/>
<sequence>ASQDVANFETLIAMASWPDQEMRFEDCQTPYNSLAEMKYGNVAQNILHIQELSAAIQPLQIRYLDAGISFD</sequence>
<proteinExistence type="predicted"/>
<protein>
    <submittedName>
        <fullName evidence="1">Uncharacterized protein</fullName>
    </submittedName>
</protein>
<comment type="caution">
    <text evidence="1">The sequence shown here is derived from an EMBL/GenBank/DDBJ whole genome shotgun (WGS) entry which is preliminary data.</text>
</comment>
<name>A0AAD5R904_PARTN</name>
<keyword evidence="2" id="KW-1185">Reference proteome</keyword>
<evidence type="ECO:0000313" key="2">
    <source>
        <dbReference type="Proteomes" id="UP001196413"/>
    </source>
</evidence>
<feature type="non-terminal residue" evidence="1">
    <location>
        <position position="1"/>
    </location>
</feature>
<organism evidence="1 2">
    <name type="scientific">Parelaphostrongylus tenuis</name>
    <name type="common">Meningeal worm</name>
    <dbReference type="NCBI Taxonomy" id="148309"/>
    <lineage>
        <taxon>Eukaryota</taxon>
        <taxon>Metazoa</taxon>
        <taxon>Ecdysozoa</taxon>
        <taxon>Nematoda</taxon>
        <taxon>Chromadorea</taxon>
        <taxon>Rhabditida</taxon>
        <taxon>Rhabditina</taxon>
        <taxon>Rhabditomorpha</taxon>
        <taxon>Strongyloidea</taxon>
        <taxon>Metastrongylidae</taxon>
        <taxon>Parelaphostrongylus</taxon>
    </lineage>
</organism>